<name>A0A919G4A3_9ACTN</name>
<organism evidence="1 2">
    <name type="scientific">Kitasatospora indigofera</name>
    <dbReference type="NCBI Taxonomy" id="67307"/>
    <lineage>
        <taxon>Bacteria</taxon>
        <taxon>Bacillati</taxon>
        <taxon>Actinomycetota</taxon>
        <taxon>Actinomycetes</taxon>
        <taxon>Kitasatosporales</taxon>
        <taxon>Streptomycetaceae</taxon>
        <taxon>Kitasatospora</taxon>
    </lineage>
</organism>
<keyword evidence="2" id="KW-1185">Reference proteome</keyword>
<evidence type="ECO:0000313" key="1">
    <source>
        <dbReference type="EMBL" id="GHH77374.1"/>
    </source>
</evidence>
<gene>
    <name evidence="1" type="ORF">GCM10018781_50680</name>
</gene>
<accession>A0A919G4A3</accession>
<protein>
    <submittedName>
        <fullName evidence="1">Uncharacterized protein</fullName>
    </submittedName>
</protein>
<reference evidence="1" key="1">
    <citation type="journal article" date="2014" name="Int. J. Syst. Evol. Microbiol.">
        <title>Complete genome sequence of Corynebacterium casei LMG S-19264T (=DSM 44701T), isolated from a smear-ripened cheese.</title>
        <authorList>
            <consortium name="US DOE Joint Genome Institute (JGI-PGF)"/>
            <person name="Walter F."/>
            <person name="Albersmeier A."/>
            <person name="Kalinowski J."/>
            <person name="Ruckert C."/>
        </authorList>
    </citation>
    <scope>NUCLEOTIDE SEQUENCE</scope>
    <source>
        <strain evidence="1">JCM 4646</strain>
    </source>
</reference>
<comment type="caution">
    <text evidence="1">The sequence shown here is derived from an EMBL/GenBank/DDBJ whole genome shotgun (WGS) entry which is preliminary data.</text>
</comment>
<evidence type="ECO:0000313" key="2">
    <source>
        <dbReference type="Proteomes" id="UP000617734"/>
    </source>
</evidence>
<proteinExistence type="predicted"/>
<dbReference type="Proteomes" id="UP000617734">
    <property type="component" value="Unassembled WGS sequence"/>
</dbReference>
<sequence length="84" mass="8754">MSAPYVRWLPANILTGSHAEAAASWLQDNGGPVPYGGAGSTNTGVWWSRRRPPAEVRAGAGTNRAGQRLVSTSEPAWAACCTDG</sequence>
<dbReference type="EMBL" id="BNBO01000033">
    <property type="protein sequence ID" value="GHH77374.1"/>
    <property type="molecule type" value="Genomic_DNA"/>
</dbReference>
<dbReference type="AlphaFoldDB" id="A0A919G4A3"/>
<reference evidence="1" key="2">
    <citation type="submission" date="2020-09" db="EMBL/GenBank/DDBJ databases">
        <authorList>
            <person name="Sun Q."/>
            <person name="Ohkuma M."/>
        </authorList>
    </citation>
    <scope>NUCLEOTIDE SEQUENCE</scope>
    <source>
        <strain evidence="1">JCM 4646</strain>
    </source>
</reference>